<dbReference type="EMBL" id="JAUEDK010000091">
    <property type="protein sequence ID" value="MDN0077738.1"/>
    <property type="molecule type" value="Genomic_DNA"/>
</dbReference>
<accession>A0ABT7XVH0</accession>
<reference evidence="1" key="1">
    <citation type="submission" date="2023-06" db="EMBL/GenBank/DDBJ databases">
        <authorList>
            <person name="Zhang S."/>
        </authorList>
    </citation>
    <scope>NUCLEOTIDE SEQUENCE</scope>
    <source>
        <strain evidence="1">SG2303</strain>
    </source>
</reference>
<gene>
    <name evidence="1" type="ORF">QU481_23310</name>
</gene>
<dbReference type="RefSeq" id="WP_289832347.1">
    <property type="nucleotide sequence ID" value="NZ_JAUEDK010000091.1"/>
</dbReference>
<keyword evidence="2" id="KW-1185">Reference proteome</keyword>
<dbReference type="Proteomes" id="UP001168540">
    <property type="component" value="Unassembled WGS sequence"/>
</dbReference>
<comment type="caution">
    <text evidence="1">The sequence shown here is derived from an EMBL/GenBank/DDBJ whole genome shotgun (WGS) entry which is preliminary data.</text>
</comment>
<sequence>MKFKLASTVFVIGSLLTPVMDHAFGQDMDRSHPEAYAKDFDSNDKN</sequence>
<name>A0ABT7XVH0_9NEIS</name>
<evidence type="ECO:0000313" key="1">
    <source>
        <dbReference type="EMBL" id="MDN0077738.1"/>
    </source>
</evidence>
<organism evidence="1 2">
    <name type="scientific">Crenobacter oryzisoli</name>
    <dbReference type="NCBI Taxonomy" id="3056844"/>
    <lineage>
        <taxon>Bacteria</taxon>
        <taxon>Pseudomonadati</taxon>
        <taxon>Pseudomonadota</taxon>
        <taxon>Betaproteobacteria</taxon>
        <taxon>Neisseriales</taxon>
        <taxon>Neisseriaceae</taxon>
        <taxon>Crenobacter</taxon>
    </lineage>
</organism>
<protein>
    <submittedName>
        <fullName evidence="1">Uncharacterized protein</fullName>
    </submittedName>
</protein>
<proteinExistence type="predicted"/>
<evidence type="ECO:0000313" key="2">
    <source>
        <dbReference type="Proteomes" id="UP001168540"/>
    </source>
</evidence>